<feature type="transmembrane region" description="Helical" evidence="1">
    <location>
        <begin position="20"/>
        <end position="38"/>
    </location>
</feature>
<name>A0A6L9ECA5_9FLAO</name>
<reference evidence="2 3" key="1">
    <citation type="submission" date="2020-01" db="EMBL/GenBank/DDBJ databases">
        <title>Bacteria diversity of Porities sp.</title>
        <authorList>
            <person name="Wang G."/>
        </authorList>
    </citation>
    <scope>NUCLEOTIDE SEQUENCE [LARGE SCALE GENOMIC DNA]</scope>
    <source>
        <strain evidence="2 3">R33</strain>
    </source>
</reference>
<feature type="transmembrane region" description="Helical" evidence="1">
    <location>
        <begin position="245"/>
        <end position="272"/>
    </location>
</feature>
<feature type="transmembrane region" description="Helical" evidence="1">
    <location>
        <begin position="206"/>
        <end position="233"/>
    </location>
</feature>
<keyword evidence="3" id="KW-1185">Reference proteome</keyword>
<evidence type="ECO:0008006" key="4">
    <source>
        <dbReference type="Google" id="ProtNLM"/>
    </source>
</evidence>
<protein>
    <recommendedName>
        <fullName evidence="4">O-antigen ligase like membrane protein</fullName>
    </recommendedName>
</protein>
<dbReference type="RefSeq" id="WP_161435403.1">
    <property type="nucleotide sequence ID" value="NZ_WXYO01000004.1"/>
</dbReference>
<feature type="transmembrane region" description="Helical" evidence="1">
    <location>
        <begin position="84"/>
        <end position="103"/>
    </location>
</feature>
<keyword evidence="1" id="KW-0812">Transmembrane</keyword>
<dbReference type="Proteomes" id="UP000475249">
    <property type="component" value="Unassembled WGS sequence"/>
</dbReference>
<feature type="transmembrane region" description="Helical" evidence="1">
    <location>
        <begin position="321"/>
        <end position="339"/>
    </location>
</feature>
<proteinExistence type="predicted"/>
<gene>
    <name evidence="2" type="ORF">GTQ38_10190</name>
</gene>
<keyword evidence="1" id="KW-0472">Membrane</keyword>
<evidence type="ECO:0000256" key="1">
    <source>
        <dbReference type="SAM" id="Phobius"/>
    </source>
</evidence>
<sequence>MQSQELEINLEKTKQIDKLISFLLFFGLFLNLFFIYFAQERLYMFKTTGFNFLGPEKYIRIVSVISIILTALISVFFARAKYHLSIYFAYSILVLSILLNYLLSGADLFNTTEVMDNRGIGTWVCFGLIFVSYHHNRFEFFKKFLYLSVIVISLLCLYNFFDFGIGLYRGQALSKYRVYATNLVWIVPYVFLILKNNKKLKWLRLFALGFGILLALITQTRSFLIIYLITILFDFYHTKRKGSYLILFLLGFVGLIFLIINTEIFSTSWELLINRGTEDTRSNQLETFLEQLNGFELVTGSGFFATYQFGSQQWSAIDNQWLFLLWWGGLLPVLSYFYLSVVVPIKMIRRGNLSYETKVECYIIILWILGLTGLAIFTTMSVDFFFFVISIILGRLLYKYSSGMR</sequence>
<feature type="transmembrane region" description="Helical" evidence="1">
    <location>
        <begin position="359"/>
        <end position="378"/>
    </location>
</feature>
<organism evidence="2 3">
    <name type="scientific">Poritiphilus flavus</name>
    <dbReference type="NCBI Taxonomy" id="2697053"/>
    <lineage>
        <taxon>Bacteria</taxon>
        <taxon>Pseudomonadati</taxon>
        <taxon>Bacteroidota</taxon>
        <taxon>Flavobacteriia</taxon>
        <taxon>Flavobacteriales</taxon>
        <taxon>Flavobacteriaceae</taxon>
        <taxon>Poritiphilus</taxon>
    </lineage>
</organism>
<keyword evidence="1" id="KW-1133">Transmembrane helix</keyword>
<comment type="caution">
    <text evidence="2">The sequence shown here is derived from an EMBL/GenBank/DDBJ whole genome shotgun (WGS) entry which is preliminary data.</text>
</comment>
<feature type="transmembrane region" description="Helical" evidence="1">
    <location>
        <begin position="58"/>
        <end position="77"/>
    </location>
</feature>
<accession>A0A6L9ECA5</accession>
<dbReference type="EMBL" id="WXYO01000004">
    <property type="protein sequence ID" value="NAS12370.1"/>
    <property type="molecule type" value="Genomic_DNA"/>
</dbReference>
<evidence type="ECO:0000313" key="2">
    <source>
        <dbReference type="EMBL" id="NAS12370.1"/>
    </source>
</evidence>
<dbReference type="AlphaFoldDB" id="A0A6L9ECA5"/>
<feature type="transmembrane region" description="Helical" evidence="1">
    <location>
        <begin position="115"/>
        <end position="132"/>
    </location>
</feature>
<feature type="transmembrane region" description="Helical" evidence="1">
    <location>
        <begin position="176"/>
        <end position="194"/>
    </location>
</feature>
<evidence type="ECO:0000313" key="3">
    <source>
        <dbReference type="Proteomes" id="UP000475249"/>
    </source>
</evidence>
<feature type="transmembrane region" description="Helical" evidence="1">
    <location>
        <begin position="144"/>
        <end position="161"/>
    </location>
</feature>